<accession>A0A0B7AHK2</accession>
<gene>
    <name evidence="1" type="primary">ORF121023</name>
</gene>
<protein>
    <submittedName>
        <fullName evidence="1">Uncharacterized protein</fullName>
    </submittedName>
</protein>
<sequence length="52" mass="5771">LEIITLLEMGLKETKTLNVVSPRVQVKLEDKILPNTTAFIYLGSVISSVLEI</sequence>
<feature type="non-terminal residue" evidence="1">
    <location>
        <position position="1"/>
    </location>
</feature>
<reference evidence="1" key="1">
    <citation type="submission" date="2014-12" db="EMBL/GenBank/DDBJ databases">
        <title>Insight into the proteome of Arion vulgaris.</title>
        <authorList>
            <person name="Aradska J."/>
            <person name="Bulat T."/>
            <person name="Smidak R."/>
            <person name="Sarate P."/>
            <person name="Gangsoo J."/>
            <person name="Sialana F."/>
            <person name="Bilban M."/>
            <person name="Lubec G."/>
        </authorList>
    </citation>
    <scope>NUCLEOTIDE SEQUENCE</scope>
    <source>
        <tissue evidence="1">Skin</tissue>
    </source>
</reference>
<organism evidence="1">
    <name type="scientific">Arion vulgaris</name>
    <dbReference type="NCBI Taxonomy" id="1028688"/>
    <lineage>
        <taxon>Eukaryota</taxon>
        <taxon>Metazoa</taxon>
        <taxon>Spiralia</taxon>
        <taxon>Lophotrochozoa</taxon>
        <taxon>Mollusca</taxon>
        <taxon>Gastropoda</taxon>
        <taxon>Heterobranchia</taxon>
        <taxon>Euthyneura</taxon>
        <taxon>Panpulmonata</taxon>
        <taxon>Eupulmonata</taxon>
        <taxon>Stylommatophora</taxon>
        <taxon>Helicina</taxon>
        <taxon>Arionoidea</taxon>
        <taxon>Arionidae</taxon>
        <taxon>Arion</taxon>
    </lineage>
</organism>
<proteinExistence type="predicted"/>
<dbReference type="AlphaFoldDB" id="A0A0B7AHK2"/>
<evidence type="ECO:0000313" key="1">
    <source>
        <dbReference type="EMBL" id="CEK80454.1"/>
    </source>
</evidence>
<dbReference type="EMBL" id="HACG01033589">
    <property type="protein sequence ID" value="CEK80454.1"/>
    <property type="molecule type" value="Transcribed_RNA"/>
</dbReference>
<name>A0A0B7AHK2_9EUPU</name>